<dbReference type="Pfam" id="PF00082">
    <property type="entry name" value="Peptidase_S8"/>
    <property type="match status" value="1"/>
</dbReference>
<feature type="domain" description="Peptidase S8/S53" evidence="8">
    <location>
        <begin position="157"/>
        <end position="381"/>
    </location>
</feature>
<feature type="active site" description="Charge relay system" evidence="5">
    <location>
        <position position="190"/>
    </location>
</feature>
<dbReference type="PROSITE" id="PS00136">
    <property type="entry name" value="SUBTILASE_ASP"/>
    <property type="match status" value="1"/>
</dbReference>
<dbReference type="InterPro" id="IPR023827">
    <property type="entry name" value="Peptidase_S8_Asp-AS"/>
</dbReference>
<dbReference type="AlphaFoldDB" id="V5NDN0"/>
<feature type="signal peptide" evidence="7">
    <location>
        <begin position="1"/>
        <end position="16"/>
    </location>
</feature>
<dbReference type="Pfam" id="PF05922">
    <property type="entry name" value="Inhibitor_I9"/>
    <property type="match status" value="1"/>
</dbReference>
<dbReference type="GO" id="GO:0006508">
    <property type="term" value="P:proteolysis"/>
    <property type="evidence" value="ECO:0007669"/>
    <property type="project" value="UniProtKB-KW"/>
</dbReference>
<dbReference type="InterPro" id="IPR036852">
    <property type="entry name" value="Peptidase_S8/S53_dom_sf"/>
</dbReference>
<keyword evidence="3 5" id="KW-0378">Hydrolase</keyword>
<dbReference type="PANTHER" id="PTHR43806:SF11">
    <property type="entry name" value="CEREVISIN-RELATED"/>
    <property type="match status" value="1"/>
</dbReference>
<dbReference type="PROSITE" id="PS00138">
    <property type="entry name" value="SUBTILASE_SER"/>
    <property type="match status" value="1"/>
</dbReference>
<evidence type="ECO:0000256" key="5">
    <source>
        <dbReference type="PROSITE-ProRule" id="PRU01240"/>
    </source>
</evidence>
<dbReference type="Gene3D" id="3.30.70.80">
    <property type="entry name" value="Peptidase S8 propeptide/proteinase inhibitor I9"/>
    <property type="match status" value="1"/>
</dbReference>
<evidence type="ECO:0000256" key="2">
    <source>
        <dbReference type="ARBA" id="ARBA00022670"/>
    </source>
</evidence>
<dbReference type="InterPro" id="IPR010259">
    <property type="entry name" value="S8pro/Inhibitor_I9"/>
</dbReference>
<evidence type="ECO:0000256" key="3">
    <source>
        <dbReference type="ARBA" id="ARBA00022801"/>
    </source>
</evidence>
<keyword evidence="2 5" id="KW-0645">Protease</keyword>
<name>V5NDN0_LEUGO</name>
<dbReference type="Gene3D" id="3.40.50.200">
    <property type="entry name" value="Peptidase S8/S53 domain"/>
    <property type="match status" value="1"/>
</dbReference>
<dbReference type="GO" id="GO:0004252">
    <property type="term" value="F:serine-type endopeptidase activity"/>
    <property type="evidence" value="ECO:0007669"/>
    <property type="project" value="UniProtKB-UniRule"/>
</dbReference>
<evidence type="ECO:0000313" key="10">
    <source>
        <dbReference type="EMBL" id="AHA86295.1"/>
    </source>
</evidence>
<comment type="similarity">
    <text evidence="1 5 6">Belongs to the peptidase S8 family.</text>
</comment>
<keyword evidence="7" id="KW-0732">Signal</keyword>
<dbReference type="InterPro" id="IPR050131">
    <property type="entry name" value="Peptidase_S8_subtilisin-like"/>
</dbReference>
<dbReference type="InterPro" id="IPR000209">
    <property type="entry name" value="Peptidase_S8/S53_dom"/>
</dbReference>
<dbReference type="PROSITE" id="PS51892">
    <property type="entry name" value="SUBTILASE"/>
    <property type="match status" value="1"/>
</dbReference>
<feature type="domain" description="Inhibitor I9" evidence="9">
    <location>
        <begin position="40"/>
        <end position="112"/>
    </location>
</feature>
<evidence type="ECO:0000256" key="6">
    <source>
        <dbReference type="RuleBase" id="RU003355"/>
    </source>
</evidence>
<sequence length="475" mass="50115">MIRIAISLLFVSVALASPLSTLALAPLVETYHPHGAINNSYIVAFKDHVPLDLRQNHISFLENIQSQDDDLSGIRHIYDGPFNGYAGSFTPSVIDSIRASPEVAYVEKDQIVWTTLETQKSAPWGLARTSHRAKLTFDTFNKYIYDNQGGEGVDAYVIDTGINVQHVEFEGRASWGVAIADNKYEDGVGHGTHCAGTIGSRTYGIAKKAKLIAVKVLGSDGSGSTSDVIAGVQWAARQATAKAIAAANELALTGKAKHKGSVANMSLGGGKSPSLDLAVNRAADAGLHFAVAAGNDDRDACDYSPAAAEKPITVGASTLADERASFSNWGQCVDVFGPGLNILSTWIGNNTATNTISGTSMATPHTAGLLAYFLSIYPSATFNPTFDESDELISLTSEITQTSLGGIHPVVHAALPPWISAFLPPPESSQLIAPIKTLTPAQLKKIVLALSTSGKLSDLPTKTVNLLIFNNATVA</sequence>
<feature type="chain" id="PRO_5004739529" evidence="7">
    <location>
        <begin position="17"/>
        <end position="475"/>
    </location>
</feature>
<reference evidence="10" key="1">
    <citation type="journal article" date="2014" name="ISME J.">
        <title>Leucoagaricus gongylophorus uses leaf-cutting ants to vector proteolytic enzymes towards new plant substrate.</title>
        <authorList>
            <person name="Kooij P.W."/>
            <person name="Rogowska-Wrzesinska A."/>
            <person name="Hoffmann D."/>
            <person name="Roepstorff P."/>
            <person name="Boomsma J.J."/>
            <person name="Schiott M."/>
        </authorList>
    </citation>
    <scope>NUCLEOTIDE SEQUENCE</scope>
</reference>
<evidence type="ECO:0000256" key="4">
    <source>
        <dbReference type="ARBA" id="ARBA00022825"/>
    </source>
</evidence>
<dbReference type="InterPro" id="IPR034193">
    <property type="entry name" value="PCSK9_ProteinaseK-like"/>
</dbReference>
<dbReference type="PANTHER" id="PTHR43806">
    <property type="entry name" value="PEPTIDASE S8"/>
    <property type="match status" value="1"/>
</dbReference>
<feature type="active site" description="Charge relay system" evidence="5">
    <location>
        <position position="159"/>
    </location>
</feature>
<dbReference type="GO" id="GO:0005615">
    <property type="term" value="C:extracellular space"/>
    <property type="evidence" value="ECO:0007669"/>
    <property type="project" value="TreeGrafter"/>
</dbReference>
<dbReference type="PRINTS" id="PR00723">
    <property type="entry name" value="SUBTILISIN"/>
</dbReference>
<dbReference type="EMBL" id="KF571931">
    <property type="protein sequence ID" value="AHA86295.1"/>
    <property type="molecule type" value="mRNA"/>
</dbReference>
<accession>V5NDN0</accession>
<dbReference type="InterPro" id="IPR015500">
    <property type="entry name" value="Peptidase_S8_subtilisin-rel"/>
</dbReference>
<dbReference type="SUPFAM" id="SSF52743">
    <property type="entry name" value="Subtilisin-like"/>
    <property type="match status" value="1"/>
</dbReference>
<keyword evidence="4 5" id="KW-0720">Serine protease</keyword>
<dbReference type="CDD" id="cd04077">
    <property type="entry name" value="Peptidases_S8_PCSK9_ProteinaseK_like"/>
    <property type="match status" value="1"/>
</dbReference>
<feature type="active site" description="Charge relay system" evidence="5">
    <location>
        <position position="360"/>
    </location>
</feature>
<proteinExistence type="evidence at transcript level"/>
<dbReference type="InterPro" id="IPR037045">
    <property type="entry name" value="S8pro/Inhibitor_I9_sf"/>
</dbReference>
<protein>
    <submittedName>
        <fullName evidence="10">Serine protease 1</fullName>
        <ecNumber evidence="10">3.4.21.62</ecNumber>
    </submittedName>
</protein>
<dbReference type="InterPro" id="IPR023828">
    <property type="entry name" value="Peptidase_S8_Ser-AS"/>
</dbReference>
<evidence type="ECO:0000259" key="8">
    <source>
        <dbReference type="Pfam" id="PF00082"/>
    </source>
</evidence>
<dbReference type="SUPFAM" id="SSF54897">
    <property type="entry name" value="Protease propeptides/inhibitors"/>
    <property type="match status" value="1"/>
</dbReference>
<organism evidence="10">
    <name type="scientific">Leucoagaricus gongylophorus</name>
    <name type="common">Leaf-cutting ant fungus</name>
    <name type="synonym">Rozites gongylophorus</name>
    <dbReference type="NCBI Taxonomy" id="79220"/>
    <lineage>
        <taxon>Eukaryota</taxon>
        <taxon>Fungi</taxon>
        <taxon>Dikarya</taxon>
        <taxon>Basidiomycota</taxon>
        <taxon>Agaricomycotina</taxon>
        <taxon>Agaricomycetes</taxon>
        <taxon>Agaricomycetidae</taxon>
        <taxon>Agaricales</taxon>
        <taxon>Agaricineae</taxon>
        <taxon>Agaricaceae</taxon>
        <taxon>Leucoagaricus</taxon>
    </lineage>
</organism>
<evidence type="ECO:0000256" key="7">
    <source>
        <dbReference type="SAM" id="SignalP"/>
    </source>
</evidence>
<dbReference type="PROSITE" id="PS00137">
    <property type="entry name" value="SUBTILASE_HIS"/>
    <property type="match status" value="1"/>
</dbReference>
<evidence type="ECO:0000256" key="1">
    <source>
        <dbReference type="ARBA" id="ARBA00011073"/>
    </source>
</evidence>
<dbReference type="EC" id="3.4.21.62" evidence="10"/>
<evidence type="ECO:0000259" key="9">
    <source>
        <dbReference type="Pfam" id="PF05922"/>
    </source>
</evidence>
<dbReference type="InterPro" id="IPR022398">
    <property type="entry name" value="Peptidase_S8_His-AS"/>
</dbReference>